<dbReference type="Gene3D" id="3.20.110.20">
    <property type="match status" value="1"/>
</dbReference>
<dbReference type="SUPFAM" id="SSF88713">
    <property type="entry name" value="Glycoside hydrolase/deacetylase"/>
    <property type="match status" value="1"/>
</dbReference>
<dbReference type="Proteomes" id="UP000070457">
    <property type="component" value="Unassembled WGS sequence"/>
</dbReference>
<dbReference type="EMBL" id="JYNZ01000002">
    <property type="protein sequence ID" value="KXK27224.1"/>
    <property type="molecule type" value="Genomic_DNA"/>
</dbReference>
<comment type="similarity">
    <text evidence="1">Belongs to the glycosyl hydrolase 57 family.</text>
</comment>
<evidence type="ECO:0000256" key="1">
    <source>
        <dbReference type="ARBA" id="ARBA00006821"/>
    </source>
</evidence>
<sequence>MVQKSKNVSLVFRMHQPVGLARFNHFRRQGRGFDQYFEVPAPGESYYLRQHAARTYYPFNELLRSLLTGYEDFGFTLSVSGVMLEQLERTDPELLSSISQLAADRRVELTAQTYHNSYSWFYSHREYAQQLREHRAALRTYLRAKPRLLSVSSIMLTPELASFVSALGYKGVIVESSTGSSFAVKPDHLAPDLSDLAVEYRFAKRLPDTLAVLPARSLDARLDRLTAEQLADEIAASADDHAVLQLDYESLSETHTENWINLMEQLPQAFEKRNISFRSPSRLIRQSLQQNTISRPKQKFLENRLQQEAIEQLYSIEKLIASLEQTYRDRVTSRQIAGTWRKLQTADHFAWMATSGFMAGDSGNSPYDSPYDAYINYMNVLQDFTAEVEKLAK</sequence>
<reference evidence="4 5" key="1">
    <citation type="submission" date="2015-02" db="EMBL/GenBank/DDBJ databases">
        <title>Improved understanding of the partial-nitritation anammox process through 23 genomes representing the majority of the microbial community.</title>
        <authorList>
            <person name="Speth D.R."/>
            <person name="In T Zandt M."/>
            <person name="Guerrero Cruz S."/>
            <person name="Jetten M.S."/>
            <person name="Dutilh B.E."/>
        </authorList>
    </citation>
    <scope>NUCLEOTIDE SEQUENCE [LARGE SCALE GENOMIC DNA]</scope>
    <source>
        <strain evidence="4">OLB20</strain>
    </source>
</reference>
<protein>
    <submittedName>
        <fullName evidence="4">Glycosyl hydrolase family 57</fullName>
    </submittedName>
</protein>
<dbReference type="InterPro" id="IPR011330">
    <property type="entry name" value="Glyco_hydro/deAcase_b/a-brl"/>
</dbReference>
<dbReference type="PATRIC" id="fig|1617426.3.peg.94"/>
<dbReference type="GO" id="GO:0016787">
    <property type="term" value="F:hydrolase activity"/>
    <property type="evidence" value="ECO:0007669"/>
    <property type="project" value="UniProtKB-KW"/>
</dbReference>
<keyword evidence="4" id="KW-0378">Hydrolase</keyword>
<organism evidence="4 5">
    <name type="scientific">candidate division WS6 bacterium OLB20</name>
    <dbReference type="NCBI Taxonomy" id="1617426"/>
    <lineage>
        <taxon>Bacteria</taxon>
        <taxon>Candidatus Dojkabacteria</taxon>
    </lineage>
</organism>
<dbReference type="InterPro" id="IPR004300">
    <property type="entry name" value="Glyco_hydro_57_N"/>
</dbReference>
<comment type="caution">
    <text evidence="4">The sequence shown here is derived from an EMBL/GenBank/DDBJ whole genome shotgun (WGS) entry which is preliminary data.</text>
</comment>
<dbReference type="Pfam" id="PF03065">
    <property type="entry name" value="Glyco_hydro_57"/>
    <property type="match status" value="1"/>
</dbReference>
<dbReference type="InterPro" id="IPR052046">
    <property type="entry name" value="GH57_Enzymes"/>
</dbReference>
<dbReference type="AlphaFoldDB" id="A0A136LZZ3"/>
<dbReference type="GO" id="GO:0005975">
    <property type="term" value="P:carbohydrate metabolic process"/>
    <property type="evidence" value="ECO:0007669"/>
    <property type="project" value="InterPro"/>
</dbReference>
<dbReference type="STRING" id="1617426.TR69_WS6001000092"/>
<dbReference type="PANTHER" id="PTHR36306:SF1">
    <property type="entry name" value="ALPHA-AMYLASE-RELATED"/>
    <property type="match status" value="1"/>
</dbReference>
<gene>
    <name evidence="4" type="ORF">TR69_WS6001000092</name>
</gene>
<evidence type="ECO:0000313" key="5">
    <source>
        <dbReference type="Proteomes" id="UP000070457"/>
    </source>
</evidence>
<name>A0A136LZZ3_9BACT</name>
<evidence type="ECO:0000313" key="4">
    <source>
        <dbReference type="EMBL" id="KXK27224.1"/>
    </source>
</evidence>
<evidence type="ECO:0000259" key="3">
    <source>
        <dbReference type="Pfam" id="PF03065"/>
    </source>
</evidence>
<keyword evidence="2" id="KW-0119">Carbohydrate metabolism</keyword>
<dbReference type="PANTHER" id="PTHR36306">
    <property type="entry name" value="ALPHA-AMYLASE-RELATED-RELATED"/>
    <property type="match status" value="1"/>
</dbReference>
<proteinExistence type="inferred from homology"/>
<feature type="domain" description="Glycoside hydrolase family 57 N-terminal" evidence="3">
    <location>
        <begin position="10"/>
        <end position="292"/>
    </location>
</feature>
<evidence type="ECO:0000256" key="2">
    <source>
        <dbReference type="ARBA" id="ARBA00023277"/>
    </source>
</evidence>
<accession>A0A136LZZ3</accession>